<dbReference type="PROSITE" id="PS50110">
    <property type="entry name" value="RESPONSE_REGULATORY"/>
    <property type="match status" value="1"/>
</dbReference>
<dbReference type="SMART" id="SM00448">
    <property type="entry name" value="REC"/>
    <property type="match status" value="1"/>
</dbReference>
<dbReference type="InterPro" id="IPR001789">
    <property type="entry name" value="Sig_transdc_resp-reg_receiver"/>
</dbReference>
<feature type="domain" description="Response regulatory" evidence="2">
    <location>
        <begin position="8"/>
        <end position="125"/>
    </location>
</feature>
<dbReference type="RefSeq" id="WP_420243372.1">
    <property type="nucleotide sequence ID" value="NZ_BOPV01000001.1"/>
</dbReference>
<reference evidence="3" key="1">
    <citation type="submission" date="2021-02" db="EMBL/GenBank/DDBJ databases">
        <title>Genome sequence of Rhodospirillales sp. strain TMPK1 isolated from soil.</title>
        <authorList>
            <person name="Nakai R."/>
            <person name="Kusada H."/>
            <person name="Tamaki H."/>
        </authorList>
    </citation>
    <scope>NUCLEOTIDE SEQUENCE</scope>
    <source>
        <strain evidence="3">TMPK1</strain>
    </source>
</reference>
<sequence>MTLPAAMTVLLIEDQKQSRELVAYMLQSLGVGKVAQSPGGVDAIDQLRAAQQPFDVVLCDWMMPGVDGLGVLTELKKRWPETPFLMMTSRADQASVAEAISAGVAGYLRKPFSMQDLQARLMAYARKR</sequence>
<name>A0A8S8XFQ2_9PROT</name>
<gene>
    <name evidence="3" type="ORF">TMPK1_25040</name>
</gene>
<dbReference type="Gene3D" id="3.40.50.2300">
    <property type="match status" value="1"/>
</dbReference>
<evidence type="ECO:0000259" key="2">
    <source>
        <dbReference type="PROSITE" id="PS50110"/>
    </source>
</evidence>
<evidence type="ECO:0000313" key="3">
    <source>
        <dbReference type="EMBL" id="GIL40267.1"/>
    </source>
</evidence>
<accession>A0A8S8XFQ2</accession>
<dbReference type="Proteomes" id="UP000681075">
    <property type="component" value="Unassembled WGS sequence"/>
</dbReference>
<dbReference type="GO" id="GO:0000160">
    <property type="term" value="P:phosphorelay signal transduction system"/>
    <property type="evidence" value="ECO:0007669"/>
    <property type="project" value="InterPro"/>
</dbReference>
<dbReference type="InterPro" id="IPR011006">
    <property type="entry name" value="CheY-like_superfamily"/>
</dbReference>
<dbReference type="PANTHER" id="PTHR43228">
    <property type="entry name" value="TWO-COMPONENT RESPONSE REGULATOR"/>
    <property type="match status" value="1"/>
</dbReference>
<dbReference type="InterPro" id="IPR052048">
    <property type="entry name" value="ST_Response_Regulator"/>
</dbReference>
<evidence type="ECO:0000313" key="4">
    <source>
        <dbReference type="Proteomes" id="UP000681075"/>
    </source>
</evidence>
<keyword evidence="4" id="KW-1185">Reference proteome</keyword>
<organism evidence="3 4">
    <name type="scientific">Roseiterribacter gracilis</name>
    <dbReference type="NCBI Taxonomy" id="2812848"/>
    <lineage>
        <taxon>Bacteria</taxon>
        <taxon>Pseudomonadati</taxon>
        <taxon>Pseudomonadota</taxon>
        <taxon>Alphaproteobacteria</taxon>
        <taxon>Rhodospirillales</taxon>
        <taxon>Roseiterribacteraceae</taxon>
        <taxon>Roseiterribacter</taxon>
    </lineage>
</organism>
<evidence type="ECO:0000256" key="1">
    <source>
        <dbReference type="PROSITE-ProRule" id="PRU00169"/>
    </source>
</evidence>
<dbReference type="PANTHER" id="PTHR43228:SF1">
    <property type="entry name" value="TWO-COMPONENT RESPONSE REGULATOR ARR22"/>
    <property type="match status" value="1"/>
</dbReference>
<proteinExistence type="predicted"/>
<keyword evidence="1" id="KW-0597">Phosphoprotein</keyword>
<protein>
    <recommendedName>
        <fullName evidence="2">Response regulatory domain-containing protein</fullName>
    </recommendedName>
</protein>
<feature type="modified residue" description="4-aspartylphosphate" evidence="1">
    <location>
        <position position="60"/>
    </location>
</feature>
<comment type="caution">
    <text evidence="3">The sequence shown here is derived from an EMBL/GenBank/DDBJ whole genome shotgun (WGS) entry which is preliminary data.</text>
</comment>
<dbReference type="SUPFAM" id="SSF52172">
    <property type="entry name" value="CheY-like"/>
    <property type="match status" value="1"/>
</dbReference>
<dbReference type="AlphaFoldDB" id="A0A8S8XFQ2"/>
<dbReference type="Pfam" id="PF00072">
    <property type="entry name" value="Response_reg"/>
    <property type="match status" value="1"/>
</dbReference>
<dbReference type="EMBL" id="BOPV01000001">
    <property type="protein sequence ID" value="GIL40267.1"/>
    <property type="molecule type" value="Genomic_DNA"/>
</dbReference>